<dbReference type="EMBL" id="JBHSQH010000001">
    <property type="protein sequence ID" value="MFC5969795.1"/>
    <property type="molecule type" value="Genomic_DNA"/>
</dbReference>
<keyword evidence="3" id="KW-1185">Reference proteome</keyword>
<evidence type="ECO:0008006" key="4">
    <source>
        <dbReference type="Google" id="ProtNLM"/>
    </source>
</evidence>
<proteinExistence type="predicted"/>
<dbReference type="AlphaFoldDB" id="A0ABD5RH76"/>
<dbReference type="PROSITE" id="PS51257">
    <property type="entry name" value="PROKAR_LIPOPROTEIN"/>
    <property type="match status" value="1"/>
</dbReference>
<evidence type="ECO:0000313" key="3">
    <source>
        <dbReference type="Proteomes" id="UP001596099"/>
    </source>
</evidence>
<sequence length="286" mass="29708">METRRILAVLLAACAVLAGCGGAPTTPTDASTTDGRTPSPPPTTESTETTAVPTDQNLALDAETLAADHADALAATSYESRFSFSVDLPDGTAGIAERRTVDRGADLATEVQTTTLDDTNGTTTVDISRVTFVGNDTTYERLTGTNYATVFSTNDGQGTDTSPIDANDVGSDVVDAAASVEWTAVGTATVDGVEVTRYEAAGPESVRQFRDETSFGESAMNRVETTESANATLLVGDDGVVRQFSLTVEGTTDGEPVAVSLDVRFSNVGTASAELPSWLDDAKQNT</sequence>
<reference evidence="2 3" key="1">
    <citation type="journal article" date="2019" name="Int. J. Syst. Evol. Microbiol.">
        <title>The Global Catalogue of Microorganisms (GCM) 10K type strain sequencing project: providing services to taxonomists for standard genome sequencing and annotation.</title>
        <authorList>
            <consortium name="The Broad Institute Genomics Platform"/>
            <consortium name="The Broad Institute Genome Sequencing Center for Infectious Disease"/>
            <person name="Wu L."/>
            <person name="Ma J."/>
        </authorList>
    </citation>
    <scope>NUCLEOTIDE SEQUENCE [LARGE SCALE GENOMIC DNA]</scope>
    <source>
        <strain evidence="2 3">CGMCC 1.12543</strain>
    </source>
</reference>
<dbReference type="RefSeq" id="WP_247418132.1">
    <property type="nucleotide sequence ID" value="NZ_JALLGW010000001.1"/>
</dbReference>
<dbReference type="Proteomes" id="UP001596099">
    <property type="component" value="Unassembled WGS sequence"/>
</dbReference>
<feature type="region of interest" description="Disordered" evidence="1">
    <location>
        <begin position="24"/>
        <end position="51"/>
    </location>
</feature>
<feature type="compositionally biased region" description="Low complexity" evidence="1">
    <location>
        <begin position="24"/>
        <end position="37"/>
    </location>
</feature>
<name>A0ABD5RH76_9EURY</name>
<dbReference type="InterPro" id="IPR055959">
    <property type="entry name" value="DUF7537"/>
</dbReference>
<evidence type="ECO:0000256" key="1">
    <source>
        <dbReference type="SAM" id="MobiDB-lite"/>
    </source>
</evidence>
<gene>
    <name evidence="2" type="ORF">ACFPYI_00480</name>
</gene>
<comment type="caution">
    <text evidence="2">The sequence shown here is derived from an EMBL/GenBank/DDBJ whole genome shotgun (WGS) entry which is preliminary data.</text>
</comment>
<evidence type="ECO:0000313" key="2">
    <source>
        <dbReference type="EMBL" id="MFC5969795.1"/>
    </source>
</evidence>
<organism evidence="2 3">
    <name type="scientific">Halomarina salina</name>
    <dbReference type="NCBI Taxonomy" id="1872699"/>
    <lineage>
        <taxon>Archaea</taxon>
        <taxon>Methanobacteriati</taxon>
        <taxon>Methanobacteriota</taxon>
        <taxon>Stenosarchaea group</taxon>
        <taxon>Halobacteria</taxon>
        <taxon>Halobacteriales</taxon>
        <taxon>Natronomonadaceae</taxon>
        <taxon>Halomarina</taxon>
    </lineage>
</organism>
<protein>
    <recommendedName>
        <fullName evidence="4">LppX_LprAFG lipoprotein</fullName>
    </recommendedName>
</protein>
<accession>A0ABD5RH76</accession>
<dbReference type="Pfam" id="PF24381">
    <property type="entry name" value="DUF7537"/>
    <property type="match status" value="1"/>
</dbReference>